<proteinExistence type="predicted"/>
<accession>A0ABP9V630</accession>
<name>A0ABP9V630_9DEIO</name>
<gene>
    <name evidence="2" type="ORF">Dxin01_00449</name>
</gene>
<evidence type="ECO:0000313" key="3">
    <source>
        <dbReference type="Proteomes" id="UP001458946"/>
    </source>
</evidence>
<dbReference type="Pfam" id="PF04773">
    <property type="entry name" value="FecR"/>
    <property type="match status" value="1"/>
</dbReference>
<dbReference type="Proteomes" id="UP001458946">
    <property type="component" value="Unassembled WGS sequence"/>
</dbReference>
<feature type="domain" description="FecR protein" evidence="1">
    <location>
        <begin position="185"/>
        <end position="277"/>
    </location>
</feature>
<evidence type="ECO:0000313" key="2">
    <source>
        <dbReference type="EMBL" id="GAA5500724.1"/>
    </source>
</evidence>
<dbReference type="InterPro" id="IPR006860">
    <property type="entry name" value="FecR"/>
</dbReference>
<evidence type="ECO:0000259" key="1">
    <source>
        <dbReference type="Pfam" id="PF04773"/>
    </source>
</evidence>
<protein>
    <recommendedName>
        <fullName evidence="1">FecR protein domain-containing protein</fullName>
    </recommendedName>
</protein>
<keyword evidence="3" id="KW-1185">Reference proteome</keyword>
<organism evidence="2 3">
    <name type="scientific">Deinococcus xinjiangensis</name>
    <dbReference type="NCBI Taxonomy" id="457454"/>
    <lineage>
        <taxon>Bacteria</taxon>
        <taxon>Thermotogati</taxon>
        <taxon>Deinococcota</taxon>
        <taxon>Deinococci</taxon>
        <taxon>Deinococcales</taxon>
        <taxon>Deinococcaceae</taxon>
        <taxon>Deinococcus</taxon>
    </lineage>
</organism>
<dbReference type="Gene3D" id="2.60.120.1440">
    <property type="match status" value="1"/>
</dbReference>
<sequence length="487" mass="51096">MQQVAGQAEVLEGTRVWRPFAGQTALSTALRTGTGRVVLTGKGGRVIVGSASRLRVYSEETDFQDGQFFMEGAVGAFALGSHVVLETGGRARVDVAASGSRVAVLVGSLRLSSGSKTATLSAGQQINLKTGQVSAFKETDPWYDAQFAGTGAATVEAVRGPVSVRAGSQPAQDAKVGLSLDENAVLSTGSAAWAEVGFTGGGYLRLTEQSELRVLAIEKTSRGREVLLQLTKGSAWNVVQKGQGGYKLSTPVVSTAVRGTKFRVDAAGLVKVMEGQVDVPSSDDAAVSAGEQKPLGQAPQTLQLDDLDRFNIAQDSARARPMTLTVSGAAGWVSQMQLAAKTLPDTVVSAALVGPQDQALPLTTEGQTATGEYRLAAAPNLPEGRYGLKVEATRYGKTLAWQGQFTLDRTPPKVTFLKAEERGQLLFITGQASDASKRLTVTVTTQGGQRVTHTSGEIRVLMPKPKAGQVQIQVQDEAGNQTNVTLP</sequence>
<dbReference type="EMBL" id="BAABRN010000003">
    <property type="protein sequence ID" value="GAA5500724.1"/>
    <property type="molecule type" value="Genomic_DNA"/>
</dbReference>
<reference evidence="2 3" key="1">
    <citation type="submission" date="2024-02" db="EMBL/GenBank/DDBJ databases">
        <title>Deinococcus xinjiangensis NBRC 107630.</title>
        <authorList>
            <person name="Ichikawa N."/>
            <person name="Katano-Makiyama Y."/>
            <person name="Hidaka K."/>
        </authorList>
    </citation>
    <scope>NUCLEOTIDE SEQUENCE [LARGE SCALE GENOMIC DNA]</scope>
    <source>
        <strain evidence="2 3">NBRC 107630</strain>
    </source>
</reference>
<comment type="caution">
    <text evidence="2">The sequence shown here is derived from an EMBL/GenBank/DDBJ whole genome shotgun (WGS) entry which is preliminary data.</text>
</comment>
<dbReference type="PANTHER" id="PTHR38731:SF3">
    <property type="entry name" value="BLL6125 PROTEIN"/>
    <property type="match status" value="1"/>
</dbReference>
<dbReference type="PANTHER" id="PTHR38731">
    <property type="entry name" value="LIPL45-RELATED LIPOPROTEIN-RELATED"/>
    <property type="match status" value="1"/>
</dbReference>